<feature type="region of interest" description="Disordered" evidence="2">
    <location>
        <begin position="214"/>
        <end position="244"/>
    </location>
</feature>
<keyword evidence="3" id="KW-1185">Reference proteome</keyword>
<evidence type="ECO:0000256" key="2">
    <source>
        <dbReference type="SAM" id="MobiDB-lite"/>
    </source>
</evidence>
<dbReference type="RefSeq" id="XP_019507367.1">
    <property type="nucleotide sequence ID" value="XM_019651822.1"/>
</dbReference>
<dbReference type="GO" id="GO:0016020">
    <property type="term" value="C:membrane"/>
    <property type="evidence" value="ECO:0007669"/>
    <property type="project" value="UniProtKB-SubCell"/>
</dbReference>
<feature type="region of interest" description="Disordered" evidence="2">
    <location>
        <begin position="581"/>
        <end position="646"/>
    </location>
</feature>
<dbReference type="PANTHER" id="PTHR12372:SF5">
    <property type="entry name" value="PECANEX-LIKE PROTEIN 2"/>
    <property type="match status" value="1"/>
</dbReference>
<feature type="compositionally biased region" description="Basic and acidic residues" evidence="2">
    <location>
        <begin position="594"/>
        <end position="621"/>
    </location>
</feature>
<dbReference type="PANTHER" id="PTHR12372">
    <property type="entry name" value="PECANEX"/>
    <property type="match status" value="1"/>
</dbReference>
<organism evidence="3 4">
    <name type="scientific">Hipposideros armiger</name>
    <name type="common">Great Himalayan leaf-nosed bat</name>
    <dbReference type="NCBI Taxonomy" id="186990"/>
    <lineage>
        <taxon>Eukaryota</taxon>
        <taxon>Metazoa</taxon>
        <taxon>Chordata</taxon>
        <taxon>Craniata</taxon>
        <taxon>Vertebrata</taxon>
        <taxon>Euteleostomi</taxon>
        <taxon>Mammalia</taxon>
        <taxon>Eutheria</taxon>
        <taxon>Laurasiatheria</taxon>
        <taxon>Chiroptera</taxon>
        <taxon>Yinpterochiroptera</taxon>
        <taxon>Rhinolophoidea</taxon>
        <taxon>Hipposideridae</taxon>
        <taxon>Hipposideros</taxon>
    </lineage>
</organism>
<feature type="region of interest" description="Disordered" evidence="2">
    <location>
        <begin position="92"/>
        <end position="156"/>
    </location>
</feature>
<feature type="compositionally biased region" description="Basic and acidic residues" evidence="2">
    <location>
        <begin position="440"/>
        <end position="452"/>
    </location>
</feature>
<reference evidence="4" key="1">
    <citation type="submission" date="2025-08" db="UniProtKB">
        <authorList>
            <consortium name="RefSeq"/>
        </authorList>
    </citation>
    <scope>IDENTIFICATION</scope>
    <source>
        <tissue evidence="4">Muscle</tissue>
    </source>
</reference>
<dbReference type="OrthoDB" id="10037631at2759"/>
<dbReference type="InterPro" id="IPR039797">
    <property type="entry name" value="Pecanex"/>
</dbReference>
<feature type="compositionally biased region" description="Basic and acidic residues" evidence="2">
    <location>
        <begin position="128"/>
        <end position="137"/>
    </location>
</feature>
<comment type="similarity">
    <text evidence="1">Belongs to the pecanex family.</text>
</comment>
<sequence>MVSQVLQLLRQGVWAALTGGWYHDPEQSKFTNSCHLYLWLFLLLLPMALHLAFPPNAITVFFYCSSVTLFFTVIKLVSYRLHVMFDKGEVIQQRPSRKKEKPRRGKEAKSEHITNPKNPSNNRQMNNGKKEEADRIRSTPPPHGSTRGQRTNSRHSSGLLELSAQETAEDLKGVILSEDQPVAPVSSTSPGIKTESLPASKAYVPETVTMSAIPAKPVVAEKSDKGKETGGKGQPPSRHRSEGGLVEKDALKKLPHLSLSQYDLLETDVSFQPWGSENSVLIPEPVSCAQGSIREQLQSKSPQDSKSSSCPRCDTVVAEPEPEPAVASWQVDPPSNQAVDYSGSDVAVTLIDTSQPGDPLSLHEPIKIVITMSSAPNSMTDLESSLHLKVTGTERSGLESEAEPATPGEASPANLEQRRIPVITLELSDDGGGGSMRPEGSGKQRAPERLRVEAASPQRPGCESADGGNAAKAGSPPPGDHCERAPPLTPSVASESERGREGQAHLDPSSCKTGHEKRHARVLSVDSGTDVFLSKSSTEIVNDKDKTIPTSKSDLEAKEGQTPNESNFLEFVSLLESISSSKVVATSQRNGPAEPDKASGLPRDKCSQEKKEEILESEKPSGRNSKQGKRDVQGQDHASSSPVLAEPAKITALFQGNRQRQIIYRVTSQQDSSVLQVISGPETSVQDEISVDAMHVFIGEHGEIRSCYLKSGNQKEGPIQPQPSDYDGFSHAGEMHSSSASTTSSDSPDPSSGDHAVSALQQQLLLLVARRTQPETPRHLSQDLEDSSCSSMQGKLNREQFYKFIIFPGKWIKVWYDRLTLLALLDRTEDVKENVLAVSVIVLVSLLGFLTLSRGFCTDLWVLLFCLVMASCQYSLLKSVQPDPASPIHGPKPGTPPLTVCMA</sequence>
<protein>
    <recommendedName>
        <fullName evidence="1">Pecanex-like protein</fullName>
    </recommendedName>
</protein>
<feature type="compositionally biased region" description="Basic residues" evidence="2">
    <location>
        <begin position="95"/>
        <end position="104"/>
    </location>
</feature>
<dbReference type="GeneID" id="109387731"/>
<feature type="compositionally biased region" description="Basic and acidic residues" evidence="2">
    <location>
        <begin position="541"/>
        <end position="559"/>
    </location>
</feature>
<evidence type="ECO:0000256" key="1">
    <source>
        <dbReference type="RuleBase" id="RU367089"/>
    </source>
</evidence>
<comment type="subcellular location">
    <subcellularLocation>
        <location evidence="1">Membrane</location>
        <topology evidence="1">Multi-pass membrane protein</topology>
    </subcellularLocation>
</comment>
<feature type="compositionally biased region" description="Basic and acidic residues" evidence="2">
    <location>
        <begin position="105"/>
        <end position="114"/>
    </location>
</feature>
<feature type="transmembrane region" description="Helical" evidence="1">
    <location>
        <begin position="59"/>
        <end position="77"/>
    </location>
</feature>
<keyword evidence="1" id="KW-0812">Transmembrane</keyword>
<feature type="region of interest" description="Disordered" evidence="2">
    <location>
        <begin position="293"/>
        <end position="316"/>
    </location>
</feature>
<feature type="compositionally biased region" description="Low complexity" evidence="2">
    <location>
        <begin position="298"/>
        <end position="309"/>
    </location>
</feature>
<accession>A0A8B7S205</accession>
<comment type="caution">
    <text evidence="1">Lacks conserved residue(s) required for the propagation of feature annotation.</text>
</comment>
<feature type="compositionally biased region" description="Polar residues" evidence="2">
    <location>
        <begin position="115"/>
        <end position="127"/>
    </location>
</feature>
<dbReference type="AlphaFoldDB" id="A0A8B7S205"/>
<evidence type="ECO:0000313" key="4">
    <source>
        <dbReference type="RefSeq" id="XP_019507367.1"/>
    </source>
</evidence>
<keyword evidence="1" id="KW-0472">Membrane</keyword>
<feature type="transmembrane region" description="Helical" evidence="1">
    <location>
        <begin position="36"/>
        <end position="53"/>
    </location>
</feature>
<dbReference type="KEGG" id="hai:109387731"/>
<feature type="compositionally biased region" description="Low complexity" evidence="2">
    <location>
        <begin position="737"/>
        <end position="751"/>
    </location>
</feature>
<feature type="transmembrane region" description="Helical" evidence="1">
    <location>
        <begin position="860"/>
        <end position="877"/>
    </location>
</feature>
<feature type="region of interest" description="Disordered" evidence="2">
    <location>
        <begin position="391"/>
        <end position="522"/>
    </location>
</feature>
<dbReference type="Proteomes" id="UP000694851">
    <property type="component" value="Unplaced"/>
</dbReference>
<feature type="compositionally biased region" description="Polar residues" evidence="2">
    <location>
        <begin position="581"/>
        <end position="590"/>
    </location>
</feature>
<evidence type="ECO:0000313" key="3">
    <source>
        <dbReference type="Proteomes" id="UP000694851"/>
    </source>
</evidence>
<feature type="transmembrane region" description="Helical" evidence="1">
    <location>
        <begin position="835"/>
        <end position="854"/>
    </location>
</feature>
<feature type="region of interest" description="Disordered" evidence="2">
    <location>
        <begin position="711"/>
        <end position="755"/>
    </location>
</feature>
<feature type="region of interest" description="Disordered" evidence="2">
    <location>
        <begin position="534"/>
        <end position="565"/>
    </location>
</feature>
<keyword evidence="1" id="KW-1133">Transmembrane helix</keyword>
<feature type="compositionally biased region" description="Polar residues" evidence="2">
    <location>
        <begin position="146"/>
        <end position="156"/>
    </location>
</feature>
<feature type="compositionally biased region" description="Basic and acidic residues" evidence="2">
    <location>
        <begin position="219"/>
        <end position="230"/>
    </location>
</feature>
<feature type="compositionally biased region" description="Basic and acidic residues" evidence="2">
    <location>
        <begin position="495"/>
        <end position="504"/>
    </location>
</feature>
<name>A0A8B7S205_HIPAR</name>
<proteinExistence type="inferred from homology"/>
<gene>
    <name evidence="4" type="primary">LOC109387731</name>
</gene>